<keyword evidence="4" id="KW-1185">Reference proteome</keyword>
<feature type="transmembrane region" description="Helical" evidence="2">
    <location>
        <begin position="7"/>
        <end position="27"/>
    </location>
</feature>
<keyword evidence="2" id="KW-1133">Transmembrane helix</keyword>
<evidence type="ECO:0000256" key="2">
    <source>
        <dbReference type="SAM" id="Phobius"/>
    </source>
</evidence>
<gene>
    <name evidence="3" type="ORF">DFH08DRAFT_906334</name>
</gene>
<keyword evidence="2" id="KW-0472">Membrane</keyword>
<proteinExistence type="predicted"/>
<sequence>MATRVKGGGWVLSFCVRSVLVLFLFPFPLCSRSTPCRALLWAVPHFFPASSRLSGSVISPKAPSDNKHRT</sequence>
<evidence type="ECO:0000313" key="4">
    <source>
        <dbReference type="Proteomes" id="UP001218218"/>
    </source>
</evidence>
<accession>A0AAD7E7J7</accession>
<reference evidence="3" key="1">
    <citation type="submission" date="2023-03" db="EMBL/GenBank/DDBJ databases">
        <title>Massive genome expansion in bonnet fungi (Mycena s.s.) driven by repeated elements and novel gene families across ecological guilds.</title>
        <authorList>
            <consortium name="Lawrence Berkeley National Laboratory"/>
            <person name="Harder C.B."/>
            <person name="Miyauchi S."/>
            <person name="Viragh M."/>
            <person name="Kuo A."/>
            <person name="Thoen E."/>
            <person name="Andreopoulos B."/>
            <person name="Lu D."/>
            <person name="Skrede I."/>
            <person name="Drula E."/>
            <person name="Henrissat B."/>
            <person name="Morin E."/>
            <person name="Kohler A."/>
            <person name="Barry K."/>
            <person name="LaButti K."/>
            <person name="Morin E."/>
            <person name="Salamov A."/>
            <person name="Lipzen A."/>
            <person name="Mereny Z."/>
            <person name="Hegedus B."/>
            <person name="Baldrian P."/>
            <person name="Stursova M."/>
            <person name="Weitz H."/>
            <person name="Taylor A."/>
            <person name="Grigoriev I.V."/>
            <person name="Nagy L.G."/>
            <person name="Martin F."/>
            <person name="Kauserud H."/>
        </authorList>
    </citation>
    <scope>NUCLEOTIDE SEQUENCE</scope>
    <source>
        <strain evidence="3">CBHHK002</strain>
    </source>
</reference>
<keyword evidence="2" id="KW-0812">Transmembrane</keyword>
<dbReference type="EMBL" id="JARIHO010000126">
    <property type="protein sequence ID" value="KAJ7301795.1"/>
    <property type="molecule type" value="Genomic_DNA"/>
</dbReference>
<dbReference type="Proteomes" id="UP001218218">
    <property type="component" value="Unassembled WGS sequence"/>
</dbReference>
<name>A0AAD7E7J7_9AGAR</name>
<dbReference type="AlphaFoldDB" id="A0AAD7E7J7"/>
<comment type="caution">
    <text evidence="3">The sequence shown here is derived from an EMBL/GenBank/DDBJ whole genome shotgun (WGS) entry which is preliminary data.</text>
</comment>
<protein>
    <submittedName>
        <fullName evidence="3">Uncharacterized protein</fullName>
    </submittedName>
</protein>
<organism evidence="3 4">
    <name type="scientific">Mycena albidolilacea</name>
    <dbReference type="NCBI Taxonomy" id="1033008"/>
    <lineage>
        <taxon>Eukaryota</taxon>
        <taxon>Fungi</taxon>
        <taxon>Dikarya</taxon>
        <taxon>Basidiomycota</taxon>
        <taxon>Agaricomycotina</taxon>
        <taxon>Agaricomycetes</taxon>
        <taxon>Agaricomycetidae</taxon>
        <taxon>Agaricales</taxon>
        <taxon>Marasmiineae</taxon>
        <taxon>Mycenaceae</taxon>
        <taxon>Mycena</taxon>
    </lineage>
</organism>
<evidence type="ECO:0000313" key="3">
    <source>
        <dbReference type="EMBL" id="KAJ7301795.1"/>
    </source>
</evidence>
<evidence type="ECO:0000256" key="1">
    <source>
        <dbReference type="SAM" id="MobiDB-lite"/>
    </source>
</evidence>
<feature type="region of interest" description="Disordered" evidence="1">
    <location>
        <begin position="51"/>
        <end position="70"/>
    </location>
</feature>